<dbReference type="Proteomes" id="UP000273811">
    <property type="component" value="Unassembled WGS sequence"/>
</dbReference>
<reference evidence="1" key="1">
    <citation type="submission" date="2018-12" db="EMBL/GenBank/DDBJ databases">
        <authorList>
            <person name="Sun L."/>
            <person name="Chen Z."/>
        </authorList>
    </citation>
    <scope>NUCLEOTIDE SEQUENCE [LARGE SCALE GENOMIC DNA]</scope>
    <source>
        <strain evidence="1">DSM 16012</strain>
    </source>
</reference>
<dbReference type="RefSeq" id="WP_120069126.1">
    <property type="nucleotide sequence ID" value="NZ_CP126113.1"/>
</dbReference>
<gene>
    <name evidence="1" type="ORF">D4N35_001895</name>
</gene>
<protein>
    <submittedName>
        <fullName evidence="1">Spore gernimation protein</fullName>
    </submittedName>
</protein>
<dbReference type="EMBL" id="QYTU02000002">
    <property type="protein sequence ID" value="RWR14555.1"/>
    <property type="molecule type" value="Genomic_DNA"/>
</dbReference>
<dbReference type="GeneID" id="56392964"/>
<comment type="caution">
    <text evidence="1">The sequence shown here is derived from an EMBL/GenBank/DDBJ whole genome shotgun (WGS) entry which is preliminary data.</text>
</comment>
<dbReference type="Pfam" id="PF10803">
    <property type="entry name" value="GerPB"/>
    <property type="match status" value="1"/>
</dbReference>
<evidence type="ECO:0000313" key="2">
    <source>
        <dbReference type="Proteomes" id="UP000273811"/>
    </source>
</evidence>
<keyword evidence="2" id="KW-1185">Reference proteome</keyword>
<dbReference type="AlphaFoldDB" id="A0A443J2H2"/>
<proteinExistence type="predicted"/>
<organism evidence="1 2">
    <name type="scientific">Siminovitchia fortis</name>
    <dbReference type="NCBI Taxonomy" id="254758"/>
    <lineage>
        <taxon>Bacteria</taxon>
        <taxon>Bacillati</taxon>
        <taxon>Bacillota</taxon>
        <taxon>Bacilli</taxon>
        <taxon>Bacillales</taxon>
        <taxon>Bacillaceae</taxon>
        <taxon>Siminovitchia</taxon>
    </lineage>
</organism>
<name>A0A443J2H2_9BACI</name>
<sequence>MIVNVQQTIHIQMIKIGGITNSSVLQIGTAGVITPSSHLYNTGGYTTPAPAATGETELAQQEISLIPL</sequence>
<dbReference type="InterPro" id="IPR024255">
    <property type="entry name" value="GerPB"/>
</dbReference>
<accession>A0A443J2H2</accession>
<dbReference type="OrthoDB" id="2971631at2"/>
<evidence type="ECO:0000313" key="1">
    <source>
        <dbReference type="EMBL" id="RWR14555.1"/>
    </source>
</evidence>